<keyword evidence="2" id="KW-1185">Reference proteome</keyword>
<organism evidence="1 2">
    <name type="scientific">Aspergillus coremiiformis</name>
    <dbReference type="NCBI Taxonomy" id="138285"/>
    <lineage>
        <taxon>Eukaryota</taxon>
        <taxon>Fungi</taxon>
        <taxon>Dikarya</taxon>
        <taxon>Ascomycota</taxon>
        <taxon>Pezizomycotina</taxon>
        <taxon>Eurotiomycetes</taxon>
        <taxon>Eurotiomycetidae</taxon>
        <taxon>Eurotiales</taxon>
        <taxon>Aspergillaceae</taxon>
        <taxon>Aspergillus</taxon>
        <taxon>Aspergillus subgen. Circumdati</taxon>
    </lineage>
</organism>
<accession>A0A5N6ZFE6</accession>
<dbReference type="Proteomes" id="UP000327118">
    <property type="component" value="Unassembled WGS sequence"/>
</dbReference>
<gene>
    <name evidence="1" type="ORF">BDV28DRAFT_146727</name>
</gene>
<protein>
    <submittedName>
        <fullName evidence="1">Uncharacterized protein</fullName>
    </submittedName>
</protein>
<dbReference type="AlphaFoldDB" id="A0A5N6ZFE6"/>
<evidence type="ECO:0000313" key="1">
    <source>
        <dbReference type="EMBL" id="KAE8354810.1"/>
    </source>
</evidence>
<name>A0A5N6ZFE6_9EURO</name>
<sequence length="114" mass="12570">MTSSEPMKPNRQRRKYCLFLNYHAPYEPRGVLILSSHLHALLYCAPLWEAIDVEELLLRDAGELGCWIAAALWTAAAVGSQCAHINLSKPSPLQTLHVFVVLGKLSITTGGSIQ</sequence>
<reference evidence="2" key="1">
    <citation type="submission" date="2019-04" db="EMBL/GenBank/DDBJ databases">
        <title>Friends and foes A comparative genomics studyof 23 Aspergillus species from section Flavi.</title>
        <authorList>
            <consortium name="DOE Joint Genome Institute"/>
            <person name="Kjaerbolling I."/>
            <person name="Vesth T."/>
            <person name="Frisvad J.C."/>
            <person name="Nybo J.L."/>
            <person name="Theobald S."/>
            <person name="Kildgaard S."/>
            <person name="Isbrandt T."/>
            <person name="Kuo A."/>
            <person name="Sato A."/>
            <person name="Lyhne E.K."/>
            <person name="Kogle M.E."/>
            <person name="Wiebenga A."/>
            <person name="Kun R.S."/>
            <person name="Lubbers R.J."/>
            <person name="Makela M.R."/>
            <person name="Barry K."/>
            <person name="Chovatia M."/>
            <person name="Clum A."/>
            <person name="Daum C."/>
            <person name="Haridas S."/>
            <person name="He G."/>
            <person name="LaButti K."/>
            <person name="Lipzen A."/>
            <person name="Mondo S."/>
            <person name="Riley R."/>
            <person name="Salamov A."/>
            <person name="Simmons B.A."/>
            <person name="Magnuson J.K."/>
            <person name="Henrissat B."/>
            <person name="Mortensen U.H."/>
            <person name="Larsen T.O."/>
            <person name="Devries R.P."/>
            <person name="Grigoriev I.V."/>
            <person name="Machida M."/>
            <person name="Baker S.E."/>
            <person name="Andersen M.R."/>
        </authorList>
    </citation>
    <scope>NUCLEOTIDE SEQUENCE [LARGE SCALE GENOMIC DNA]</scope>
    <source>
        <strain evidence="2">CBS 553.77</strain>
    </source>
</reference>
<proteinExistence type="predicted"/>
<dbReference type="EMBL" id="ML739064">
    <property type="protein sequence ID" value="KAE8354810.1"/>
    <property type="molecule type" value="Genomic_DNA"/>
</dbReference>
<evidence type="ECO:0000313" key="2">
    <source>
        <dbReference type="Proteomes" id="UP000327118"/>
    </source>
</evidence>